<comment type="caution">
    <text evidence="1">The sequence shown here is derived from an EMBL/GenBank/DDBJ whole genome shotgun (WGS) entry which is preliminary data.</text>
</comment>
<name>Q0F1T0_9PROT</name>
<dbReference type="PANTHER" id="PTHR24023:SF1106">
    <property type="entry name" value="VIKING, ISOFORM A"/>
    <property type="match status" value="1"/>
</dbReference>
<organism evidence="1 2">
    <name type="scientific">Mariprofundus ferrooxydans PV-1</name>
    <dbReference type="NCBI Taxonomy" id="314345"/>
    <lineage>
        <taxon>Bacteria</taxon>
        <taxon>Pseudomonadati</taxon>
        <taxon>Pseudomonadota</taxon>
        <taxon>Candidatius Mariprofundia</taxon>
        <taxon>Mariprofundales</taxon>
        <taxon>Mariprofundaceae</taxon>
        <taxon>Mariprofundus</taxon>
    </lineage>
</organism>
<evidence type="ECO:0000313" key="2">
    <source>
        <dbReference type="Proteomes" id="UP000005297"/>
    </source>
</evidence>
<dbReference type="eggNOG" id="COG5164">
    <property type="taxonomic scope" value="Bacteria"/>
</dbReference>
<dbReference type="InterPro" id="IPR050149">
    <property type="entry name" value="Collagen_superfamily"/>
</dbReference>
<dbReference type="GO" id="GO:0031012">
    <property type="term" value="C:extracellular matrix"/>
    <property type="evidence" value="ECO:0007669"/>
    <property type="project" value="TreeGrafter"/>
</dbReference>
<protein>
    <submittedName>
        <fullName evidence="1">Uncharacterized protein</fullName>
    </submittedName>
</protein>
<dbReference type="AlphaFoldDB" id="Q0F1T0"/>
<keyword evidence="2" id="KW-1185">Reference proteome</keyword>
<dbReference type="OrthoDB" id="8457242at2"/>
<proteinExistence type="predicted"/>
<accession>Q0F1T0</accession>
<dbReference type="Proteomes" id="UP000005297">
    <property type="component" value="Unassembled WGS sequence"/>
</dbReference>
<gene>
    <name evidence="1" type="ORF">SPV1_02692</name>
</gene>
<dbReference type="InParanoid" id="Q0F1T0"/>
<dbReference type="GO" id="GO:0030198">
    <property type="term" value="P:extracellular matrix organization"/>
    <property type="evidence" value="ECO:0007669"/>
    <property type="project" value="TreeGrafter"/>
</dbReference>
<dbReference type="EMBL" id="AATS01000002">
    <property type="protein sequence ID" value="EAU55820.1"/>
    <property type="molecule type" value="Genomic_DNA"/>
</dbReference>
<reference evidence="1 2" key="1">
    <citation type="submission" date="2006-09" db="EMBL/GenBank/DDBJ databases">
        <authorList>
            <person name="Emerson D."/>
            <person name="Ferriera S."/>
            <person name="Johnson J."/>
            <person name="Kravitz S."/>
            <person name="Halpern A."/>
            <person name="Remington K."/>
            <person name="Beeson K."/>
            <person name="Tran B."/>
            <person name="Rogers Y.-H."/>
            <person name="Friedman R."/>
            <person name="Venter J.C."/>
        </authorList>
    </citation>
    <scope>NUCLEOTIDE SEQUENCE [LARGE SCALE GENOMIC DNA]</scope>
    <source>
        <strain evidence="1 2">PV-1</strain>
    </source>
</reference>
<dbReference type="HOGENOM" id="CLU_472343_0_0_0"/>
<dbReference type="RefSeq" id="WP_009850839.1">
    <property type="nucleotide sequence ID" value="NZ_DS022295.1"/>
</dbReference>
<dbReference type="STRING" id="314344.AL013_13810"/>
<sequence length="577" mass="56967">MITIRTSTSRAVLIGGQPANGWLTFTPSASFEYDGADGERKIVLLSPIKALLANGQIVDGVGNPATLDLAPTEGAGHDITGIYYNLRITADGASTLNEQVILPATTFSPIELADLPRATTNPTAPVQLITGPQGGQGIQGNPGLDGKTMHSGTGAPGAGLGVDGDYYIDTAAWDIYGPKTAGAWGAATSIIGPQGGQGIQGNPGLDGKTMHSGTSAPGAGLGVDGDYYIDTAAWDIYGPKTAGAWGAATSIIGPQGGQGIQGNPGLDGKTMHSGTGAPAAGLGVDGDYYIDTAAWDIYGPKTAGAWGAATSIIGPQGGQGIQGNPGLDGKTMHSGTGAPGAGLGVDGDYYIDTAAWDIYGPKTAGAWGAATSIIGPQGGQGIQGNPGLDGKTMHSGTSAPGAGLGVDGDYYIDTAAWDIYGPKTAGAWGAATSIIGPQGGQGIQGNPGLDGKTMHSGTGAPAAGLGVDGDYYIDTAAWDIYGPKTAGAWGAATSIIGPQGGQGIQGNPGLDGKTMHSGTGAPGAGLGVDGDYYIDTAAWDIYGPKAAGAWPPGVSIIGPPGPTGSVKLDNVALWILG</sequence>
<dbReference type="GO" id="GO:0030020">
    <property type="term" value="F:extracellular matrix structural constituent conferring tensile strength"/>
    <property type="evidence" value="ECO:0007669"/>
    <property type="project" value="TreeGrafter"/>
</dbReference>
<evidence type="ECO:0000313" key="1">
    <source>
        <dbReference type="EMBL" id="EAU55820.1"/>
    </source>
</evidence>
<dbReference type="PANTHER" id="PTHR24023">
    <property type="entry name" value="COLLAGEN ALPHA"/>
    <property type="match status" value="1"/>
</dbReference>
<dbReference type="GO" id="GO:0005615">
    <property type="term" value="C:extracellular space"/>
    <property type="evidence" value="ECO:0007669"/>
    <property type="project" value="TreeGrafter"/>
</dbReference>